<evidence type="ECO:0000259" key="4">
    <source>
        <dbReference type="Pfam" id="PF04111"/>
    </source>
</evidence>
<dbReference type="Gene3D" id="1.10.418.40">
    <property type="entry name" value="Autophagy protein 6/Beclin 1"/>
    <property type="match status" value="1"/>
</dbReference>
<evidence type="ECO:0000313" key="6">
    <source>
        <dbReference type="Proteomes" id="UP000887574"/>
    </source>
</evidence>
<dbReference type="GO" id="GO:0034271">
    <property type="term" value="C:phosphatidylinositol 3-kinase complex, class III, type I"/>
    <property type="evidence" value="ECO:0007669"/>
    <property type="project" value="TreeGrafter"/>
</dbReference>
<dbReference type="GO" id="GO:0000045">
    <property type="term" value="P:autophagosome assembly"/>
    <property type="evidence" value="ECO:0007669"/>
    <property type="project" value="TreeGrafter"/>
</dbReference>
<dbReference type="InterPro" id="IPR038274">
    <property type="entry name" value="Atg6/Beclin_C_sf"/>
</dbReference>
<dbReference type="GO" id="GO:0006995">
    <property type="term" value="P:cellular response to nitrogen starvation"/>
    <property type="evidence" value="ECO:0007669"/>
    <property type="project" value="TreeGrafter"/>
</dbReference>
<evidence type="ECO:0000313" key="7">
    <source>
        <dbReference type="WBParaSite" id="jg11403.1"/>
    </source>
</evidence>
<evidence type="ECO:0000256" key="1">
    <source>
        <dbReference type="ARBA" id="ARBA00005965"/>
    </source>
</evidence>
<reference evidence="7" key="1">
    <citation type="submission" date="2022-11" db="UniProtKB">
        <authorList>
            <consortium name="WormBaseParasite"/>
        </authorList>
    </citation>
    <scope>IDENTIFICATION</scope>
</reference>
<dbReference type="InterPro" id="IPR041691">
    <property type="entry name" value="Atg6/beclin_CC"/>
</dbReference>
<keyword evidence="2" id="KW-0175">Coiled coil</keyword>
<evidence type="ECO:0000256" key="3">
    <source>
        <dbReference type="SAM" id="MobiDB-lite"/>
    </source>
</evidence>
<accession>A0A915CRE6</accession>
<dbReference type="GO" id="GO:0000407">
    <property type="term" value="C:phagophore assembly site"/>
    <property type="evidence" value="ECO:0007669"/>
    <property type="project" value="TreeGrafter"/>
</dbReference>
<dbReference type="Pfam" id="PF17675">
    <property type="entry name" value="APG6_N"/>
    <property type="match status" value="1"/>
</dbReference>
<proteinExistence type="inferred from homology"/>
<feature type="domain" description="Atg6/beclin coiled-coil" evidence="5">
    <location>
        <begin position="74"/>
        <end position="202"/>
    </location>
</feature>
<dbReference type="GO" id="GO:0045324">
    <property type="term" value="P:late endosome to vacuole transport"/>
    <property type="evidence" value="ECO:0007669"/>
    <property type="project" value="TreeGrafter"/>
</dbReference>
<dbReference type="InterPro" id="IPR007243">
    <property type="entry name" value="Atg6/Beclin"/>
</dbReference>
<dbReference type="InterPro" id="IPR040455">
    <property type="entry name" value="Atg6_BARA"/>
</dbReference>
<dbReference type="GO" id="GO:0030674">
    <property type="term" value="F:protein-macromolecule adaptor activity"/>
    <property type="evidence" value="ECO:0007669"/>
    <property type="project" value="TreeGrafter"/>
</dbReference>
<feature type="coiled-coil region" evidence="2">
    <location>
        <begin position="84"/>
        <end position="209"/>
    </location>
</feature>
<evidence type="ECO:0000259" key="5">
    <source>
        <dbReference type="Pfam" id="PF17675"/>
    </source>
</evidence>
<dbReference type="PANTHER" id="PTHR12768">
    <property type="entry name" value="BECLIN 1"/>
    <property type="match status" value="1"/>
</dbReference>
<feature type="domain" description="Atg6 BARA" evidence="4">
    <location>
        <begin position="206"/>
        <end position="381"/>
    </location>
</feature>
<name>A0A915CRE6_9BILA</name>
<feature type="region of interest" description="Disordered" evidence="3">
    <location>
        <begin position="394"/>
        <end position="423"/>
    </location>
</feature>
<dbReference type="GO" id="GO:0034272">
    <property type="term" value="C:phosphatidylinositol 3-kinase complex, class III, type II"/>
    <property type="evidence" value="ECO:0007669"/>
    <property type="project" value="TreeGrafter"/>
</dbReference>
<dbReference type="WBParaSite" id="jg11403.1">
    <property type="protein sequence ID" value="jg11403.1"/>
    <property type="gene ID" value="jg11403"/>
</dbReference>
<dbReference type="GO" id="GO:0043548">
    <property type="term" value="F:phosphatidylinositol 3-kinase binding"/>
    <property type="evidence" value="ECO:0007669"/>
    <property type="project" value="TreeGrafter"/>
</dbReference>
<sequence length="423" mass="48360">MDALNQQQQQPSLHCQLCHYKLDLHPSLIDGDNVHPNDPILSEFDNRLRDGLRLAESGNLLELICSSNTPLQLPMCKICSSKVSTELQKQLNDLETECISYKSALDQLVAKRAETAFDNNTAKHKLQALQKEEDELLEQFAALETEEKILNQELDNKLEERKLVTEKDTQLYRQLRDNHRTLIELSEENRSLKAQAKFTNEQIQRLTRVNVLDMAFFIWKDGDYMTINGFRLGRLRQELVEWNEINAAFGQIAFLLVVMAEKLNMKFSGYEVFPCASHSFIRAQRAAGKIEDLPLYGSGGWRPFGQPALDQALVAYLECFCQLETRLKAKYPSATQILPYRMIKDKIVDKDSQYLIKMQLNSEERWTKAMKCLLINLKRVVGILGNIRTASTSAPHQQKMLHQGQAFPPTESPPISSADSSSR</sequence>
<comment type="similarity">
    <text evidence="1">Belongs to the beclin family.</text>
</comment>
<dbReference type="PANTHER" id="PTHR12768:SF4">
    <property type="entry name" value="BECLIN-1"/>
    <property type="match status" value="1"/>
</dbReference>
<dbReference type="AlphaFoldDB" id="A0A915CRE6"/>
<dbReference type="Proteomes" id="UP000887574">
    <property type="component" value="Unplaced"/>
</dbReference>
<evidence type="ECO:0000256" key="2">
    <source>
        <dbReference type="SAM" id="Coils"/>
    </source>
</evidence>
<organism evidence="6 7">
    <name type="scientific">Ditylenchus dipsaci</name>
    <dbReference type="NCBI Taxonomy" id="166011"/>
    <lineage>
        <taxon>Eukaryota</taxon>
        <taxon>Metazoa</taxon>
        <taxon>Ecdysozoa</taxon>
        <taxon>Nematoda</taxon>
        <taxon>Chromadorea</taxon>
        <taxon>Rhabditida</taxon>
        <taxon>Tylenchina</taxon>
        <taxon>Tylenchomorpha</taxon>
        <taxon>Sphaerularioidea</taxon>
        <taxon>Anguinidae</taxon>
        <taxon>Anguininae</taxon>
        <taxon>Ditylenchus</taxon>
    </lineage>
</organism>
<dbReference type="GO" id="GO:0000423">
    <property type="term" value="P:mitophagy"/>
    <property type="evidence" value="ECO:0007669"/>
    <property type="project" value="TreeGrafter"/>
</dbReference>
<keyword evidence="6" id="KW-1185">Reference proteome</keyword>
<dbReference type="Pfam" id="PF04111">
    <property type="entry name" value="APG6"/>
    <property type="match status" value="1"/>
</dbReference>
<feature type="compositionally biased region" description="Low complexity" evidence="3">
    <location>
        <begin position="413"/>
        <end position="423"/>
    </location>
</feature>
<protein>
    <submittedName>
        <fullName evidence="7">Uncharacterized protein</fullName>
    </submittedName>
</protein>